<feature type="transmembrane region" description="Helical" evidence="2">
    <location>
        <begin position="111"/>
        <end position="131"/>
    </location>
</feature>
<dbReference type="Gene3D" id="2.40.160.10">
    <property type="entry name" value="Porin"/>
    <property type="match status" value="1"/>
</dbReference>
<dbReference type="AlphaFoldDB" id="A0A2T4JW84"/>
<keyword evidence="2" id="KW-1133">Transmembrane helix</keyword>
<comment type="caution">
    <text evidence="4">The sequence shown here is derived from an EMBL/GenBank/DDBJ whole genome shotgun (WGS) entry which is preliminary data.</text>
</comment>
<dbReference type="InterPro" id="IPR033900">
    <property type="entry name" value="Gram_neg_porin_domain"/>
</dbReference>
<keyword evidence="2" id="KW-0812">Transmembrane</keyword>
<dbReference type="OrthoDB" id="7326315at2"/>
<evidence type="ECO:0000256" key="2">
    <source>
        <dbReference type="SAM" id="Phobius"/>
    </source>
</evidence>
<accession>A0A2T4JW84</accession>
<dbReference type="SUPFAM" id="SSF56935">
    <property type="entry name" value="Porins"/>
    <property type="match status" value="1"/>
</dbReference>
<gene>
    <name evidence="4" type="ORF">C5F48_08485</name>
</gene>
<keyword evidence="5" id="KW-1185">Reference proteome</keyword>
<evidence type="ECO:0000313" key="4">
    <source>
        <dbReference type="EMBL" id="PTE22145.1"/>
    </source>
</evidence>
<dbReference type="Pfam" id="PF13609">
    <property type="entry name" value="Porin_4"/>
    <property type="match status" value="1"/>
</dbReference>
<evidence type="ECO:0000256" key="1">
    <source>
        <dbReference type="SAM" id="MobiDB-lite"/>
    </source>
</evidence>
<proteinExistence type="predicted"/>
<protein>
    <recommendedName>
        <fullName evidence="3">Porin domain-containing protein</fullName>
    </recommendedName>
</protein>
<name>A0A2T4JW84_9RHOB</name>
<dbReference type="InterPro" id="IPR023614">
    <property type="entry name" value="Porin_dom_sf"/>
</dbReference>
<dbReference type="Proteomes" id="UP000241010">
    <property type="component" value="Unassembled WGS sequence"/>
</dbReference>
<evidence type="ECO:0000313" key="5">
    <source>
        <dbReference type="Proteomes" id="UP000241010"/>
    </source>
</evidence>
<dbReference type="EMBL" id="PZKG01000028">
    <property type="protein sequence ID" value="PTE22145.1"/>
    <property type="molecule type" value="Genomic_DNA"/>
</dbReference>
<sequence>MAARARRFKVMQSPVQQIFRCLAERLGPNKAFPHGRAARALEGSCFAAPRHCSAGNETVAKLHQHWRSSRGSGRSDCNRGAKAGNKAIPNSDSPELGRTFQIKRGNTMKKILLATTALAFSAGFAAAEVSFSGQAKMGLKYDGALEDDKATAHSEAVLYVAMSGETDTGLAFGATIDMIVENNGDLANDDTTVFISGAFGKLSMGAVPEAEELGGLSDIGWDDLGSDDIAENITGDELDDYMASSLDHNVNYTYAADAFSISISGKIDNANTSDGDDVESYAIGGRYNFGDAYVGLGYAKHSNLDFDGAATDGPFDGDAEVATIAAGGTFGAFGIAALYADGKIDNNDTGADYDVKSYGLRGTYSMDAFTFVAAYSKADMEDFADDQEIYGLAAAYDLGGGASLAGGIARSKAADADRETVADFGITMSF</sequence>
<evidence type="ECO:0000259" key="3">
    <source>
        <dbReference type="Pfam" id="PF13609"/>
    </source>
</evidence>
<dbReference type="GO" id="GO:0015288">
    <property type="term" value="F:porin activity"/>
    <property type="evidence" value="ECO:0007669"/>
    <property type="project" value="InterPro"/>
</dbReference>
<reference evidence="4 5" key="1">
    <citation type="submission" date="2018-03" db="EMBL/GenBank/DDBJ databases">
        <title>Cereibacter changlensis.</title>
        <authorList>
            <person name="Meyer T.E."/>
            <person name="Miller S."/>
            <person name="Lodha T."/>
            <person name="Gandham S."/>
            <person name="Chintalapati S."/>
            <person name="Chintalapati V.R."/>
        </authorList>
    </citation>
    <scope>NUCLEOTIDE SEQUENCE [LARGE SCALE GENOMIC DNA]</scope>
    <source>
        <strain evidence="4 5">JA139</strain>
    </source>
</reference>
<organism evidence="4 5">
    <name type="scientific">Cereibacter changlensis JA139</name>
    <dbReference type="NCBI Taxonomy" id="1188249"/>
    <lineage>
        <taxon>Bacteria</taxon>
        <taxon>Pseudomonadati</taxon>
        <taxon>Pseudomonadota</taxon>
        <taxon>Alphaproteobacteria</taxon>
        <taxon>Rhodobacterales</taxon>
        <taxon>Paracoccaceae</taxon>
        <taxon>Cereibacter</taxon>
    </lineage>
</organism>
<dbReference type="GO" id="GO:0016020">
    <property type="term" value="C:membrane"/>
    <property type="evidence" value="ECO:0007669"/>
    <property type="project" value="InterPro"/>
</dbReference>
<feature type="region of interest" description="Disordered" evidence="1">
    <location>
        <begin position="67"/>
        <end position="96"/>
    </location>
</feature>
<keyword evidence="2" id="KW-0472">Membrane</keyword>
<feature type="domain" description="Porin" evidence="3">
    <location>
        <begin position="114"/>
        <end position="413"/>
    </location>
</feature>